<dbReference type="AlphaFoldDB" id="A0A7I7SCI5"/>
<sequence>MSAGSARRSFAAGDKVTRAGYDGVVIGEYLPGMYEVRLASGDVVVPAEELTPRDEEGQP</sequence>
<dbReference type="Proteomes" id="UP000193577">
    <property type="component" value="Unassembled WGS sequence"/>
</dbReference>
<dbReference type="RefSeq" id="WP_085304516.1">
    <property type="nucleotide sequence ID" value="NZ_AP022594.1"/>
</dbReference>
<gene>
    <name evidence="1" type="ORF">B8W67_13705</name>
</gene>
<proteinExistence type="predicted"/>
<evidence type="ECO:0000313" key="1">
    <source>
        <dbReference type="EMBL" id="OSC32804.1"/>
    </source>
</evidence>
<protein>
    <submittedName>
        <fullName evidence="1">Uncharacterized protein</fullName>
    </submittedName>
</protein>
<reference evidence="1 2" key="1">
    <citation type="submission" date="2017-04" db="EMBL/GenBank/DDBJ databases">
        <title>The new phylogeny of genus Mycobacterium.</title>
        <authorList>
            <person name="Tortoli E."/>
            <person name="Trovato A."/>
            <person name="Cirillo D.M."/>
        </authorList>
    </citation>
    <scope>NUCLEOTIDE SEQUENCE [LARGE SCALE GENOMIC DNA]</scope>
    <source>
        <strain evidence="1 2">KCTC 19819</strain>
    </source>
</reference>
<name>A0A7I7SCI5_9MYCO</name>
<comment type="caution">
    <text evidence="1">The sequence shown here is derived from an EMBL/GenBank/DDBJ whole genome shotgun (WGS) entry which is preliminary data.</text>
</comment>
<evidence type="ECO:0000313" key="2">
    <source>
        <dbReference type="Proteomes" id="UP000193577"/>
    </source>
</evidence>
<dbReference type="EMBL" id="NCXO01000032">
    <property type="protein sequence ID" value="OSC32804.1"/>
    <property type="molecule type" value="Genomic_DNA"/>
</dbReference>
<organism evidence="1 2">
    <name type="scientific">Mycolicibacillus koreensis</name>
    <dbReference type="NCBI Taxonomy" id="1069220"/>
    <lineage>
        <taxon>Bacteria</taxon>
        <taxon>Bacillati</taxon>
        <taxon>Actinomycetota</taxon>
        <taxon>Actinomycetes</taxon>
        <taxon>Mycobacteriales</taxon>
        <taxon>Mycobacteriaceae</taxon>
        <taxon>Mycolicibacillus</taxon>
    </lineage>
</organism>
<keyword evidence="2" id="KW-1185">Reference proteome</keyword>
<accession>A0A7I7SCI5</accession>